<accession>A0A1X0YCA8</accession>
<organism evidence="2 3">
    <name type="scientific">Geothermobacter hydrogeniphilus</name>
    <dbReference type="NCBI Taxonomy" id="1969733"/>
    <lineage>
        <taxon>Bacteria</taxon>
        <taxon>Pseudomonadati</taxon>
        <taxon>Thermodesulfobacteriota</taxon>
        <taxon>Desulfuromonadia</taxon>
        <taxon>Desulfuromonadales</taxon>
        <taxon>Geothermobacteraceae</taxon>
        <taxon>Geothermobacter</taxon>
    </lineage>
</organism>
<dbReference type="STRING" id="1969733.B5V00_02035"/>
<protein>
    <recommendedName>
        <fullName evidence="4">Cbb3-type cytochrome oxidase component FixQ</fullName>
    </recommendedName>
</protein>
<evidence type="ECO:0000313" key="2">
    <source>
        <dbReference type="EMBL" id="ORJ62860.1"/>
    </source>
</evidence>
<evidence type="ECO:0000256" key="1">
    <source>
        <dbReference type="SAM" id="Phobius"/>
    </source>
</evidence>
<comment type="caution">
    <text evidence="2">The sequence shown here is derived from an EMBL/GenBank/DDBJ whole genome shotgun (WGS) entry which is preliminary data.</text>
</comment>
<evidence type="ECO:0008006" key="4">
    <source>
        <dbReference type="Google" id="ProtNLM"/>
    </source>
</evidence>
<dbReference type="InterPro" id="IPR008621">
    <property type="entry name" value="Cbb3-typ_cyt_oxidase_comp"/>
</dbReference>
<reference evidence="2 3" key="1">
    <citation type="submission" date="2017-03" db="EMBL/GenBank/DDBJ databases">
        <title>Genome sequence of Geothermobacter sp. EPR-M, Deep-Sea Iron Reducer.</title>
        <authorList>
            <person name="Tully B."/>
            <person name="Savalia P."/>
            <person name="Abuyen K."/>
            <person name="Baughan C."/>
            <person name="Romero E."/>
            <person name="Ronkowski C."/>
            <person name="Torres B."/>
            <person name="Tremblay J."/>
            <person name="Trujillo A."/>
            <person name="Tyler M."/>
            <person name="Perez-Rodriguez I."/>
            <person name="Amend J."/>
        </authorList>
    </citation>
    <scope>NUCLEOTIDE SEQUENCE [LARGE SCALE GENOMIC DNA]</scope>
    <source>
        <strain evidence="2 3">EPR-M</strain>
    </source>
</reference>
<keyword evidence="3" id="KW-1185">Reference proteome</keyword>
<dbReference type="OrthoDB" id="5397961at2"/>
<name>A0A1X0YCA8_9BACT</name>
<keyword evidence="1" id="KW-1133">Transmembrane helix</keyword>
<proteinExistence type="predicted"/>
<sequence>MDWGSILYLGVTFGLFIIFVLIVRYTYSRKNREQNEEAKYRMLDDD</sequence>
<evidence type="ECO:0000313" key="3">
    <source>
        <dbReference type="Proteomes" id="UP000193136"/>
    </source>
</evidence>
<dbReference type="RefSeq" id="WP_085009021.1">
    <property type="nucleotide sequence ID" value="NZ_NAAD01000002.1"/>
</dbReference>
<dbReference type="Pfam" id="PF05545">
    <property type="entry name" value="FixQ"/>
    <property type="match status" value="1"/>
</dbReference>
<dbReference type="AlphaFoldDB" id="A0A1X0YCA8"/>
<dbReference type="Proteomes" id="UP000193136">
    <property type="component" value="Unassembled WGS sequence"/>
</dbReference>
<keyword evidence="1" id="KW-0472">Membrane</keyword>
<feature type="transmembrane region" description="Helical" evidence="1">
    <location>
        <begin position="6"/>
        <end position="27"/>
    </location>
</feature>
<dbReference type="EMBL" id="NAAD01000002">
    <property type="protein sequence ID" value="ORJ62860.1"/>
    <property type="molecule type" value="Genomic_DNA"/>
</dbReference>
<gene>
    <name evidence="2" type="ORF">B5V00_02035</name>
</gene>
<keyword evidence="1" id="KW-0812">Transmembrane</keyword>